<feature type="domain" description="Pyridoxamine 5'-phosphate oxidase N-terminal" evidence="2">
    <location>
        <begin position="9"/>
        <end position="125"/>
    </location>
</feature>
<evidence type="ECO:0000313" key="3">
    <source>
        <dbReference type="EMBL" id="NKY32489.1"/>
    </source>
</evidence>
<dbReference type="EMBL" id="JAAXOO010000001">
    <property type="protein sequence ID" value="NKY32489.1"/>
    <property type="molecule type" value="Genomic_DNA"/>
</dbReference>
<keyword evidence="1" id="KW-0560">Oxidoreductase</keyword>
<dbReference type="InterPro" id="IPR052019">
    <property type="entry name" value="F420H2_bilvrd_red/Heme_oxyg"/>
</dbReference>
<dbReference type="InterPro" id="IPR012349">
    <property type="entry name" value="Split_barrel_FMN-bd"/>
</dbReference>
<evidence type="ECO:0000313" key="4">
    <source>
        <dbReference type="Proteomes" id="UP000565715"/>
    </source>
</evidence>
<dbReference type="Gene3D" id="2.30.110.10">
    <property type="entry name" value="Electron Transport, Fmn-binding Protein, Chain A"/>
    <property type="match status" value="1"/>
</dbReference>
<protein>
    <submittedName>
        <fullName evidence="3">PPOX class F420-dependent oxidoreductase</fullName>
    </submittedName>
</protein>
<dbReference type="GO" id="GO:0016627">
    <property type="term" value="F:oxidoreductase activity, acting on the CH-CH group of donors"/>
    <property type="evidence" value="ECO:0007669"/>
    <property type="project" value="TreeGrafter"/>
</dbReference>
<gene>
    <name evidence="3" type="ORF">HGA13_05280</name>
</gene>
<dbReference type="RefSeq" id="WP_068036837.1">
    <property type="nucleotide sequence ID" value="NZ_JAAXOO010000001.1"/>
</dbReference>
<keyword evidence="4" id="KW-1185">Reference proteome</keyword>
<dbReference type="SUPFAM" id="SSF50475">
    <property type="entry name" value="FMN-binding split barrel"/>
    <property type="match status" value="1"/>
</dbReference>
<dbReference type="InterPro" id="IPR011576">
    <property type="entry name" value="Pyridox_Oxase_N"/>
</dbReference>
<dbReference type="PANTHER" id="PTHR35176">
    <property type="entry name" value="HEME OXYGENASE HI_0854-RELATED"/>
    <property type="match status" value="1"/>
</dbReference>
<dbReference type="GO" id="GO:0070967">
    <property type="term" value="F:coenzyme F420 binding"/>
    <property type="evidence" value="ECO:0007669"/>
    <property type="project" value="TreeGrafter"/>
</dbReference>
<comment type="caution">
    <text evidence="3">The sequence shown here is derived from an EMBL/GenBank/DDBJ whole genome shotgun (WGS) entry which is preliminary data.</text>
</comment>
<accession>A0A846XBI9</accession>
<organism evidence="3 4">
    <name type="scientific">Nocardia speluncae</name>
    <dbReference type="NCBI Taxonomy" id="419477"/>
    <lineage>
        <taxon>Bacteria</taxon>
        <taxon>Bacillati</taxon>
        <taxon>Actinomycetota</taxon>
        <taxon>Actinomycetes</taxon>
        <taxon>Mycobacteriales</taxon>
        <taxon>Nocardiaceae</taxon>
        <taxon>Nocardia</taxon>
    </lineage>
</organism>
<dbReference type="AlphaFoldDB" id="A0A846XBI9"/>
<reference evidence="3 4" key="1">
    <citation type="submission" date="2020-04" db="EMBL/GenBank/DDBJ databases">
        <title>MicrobeNet Type strains.</title>
        <authorList>
            <person name="Nicholson A.C."/>
        </authorList>
    </citation>
    <scope>NUCLEOTIDE SEQUENCE [LARGE SCALE GENOMIC DNA]</scope>
    <source>
        <strain evidence="3 4">DSM 45078</strain>
    </source>
</reference>
<dbReference type="NCBIfam" id="TIGR03618">
    <property type="entry name" value="Rv1155_F420"/>
    <property type="match status" value="1"/>
</dbReference>
<sequence length="134" mass="14621">MATHTVELSPAAVEFLTERHLATLTTLRSDGTPHVVPVGFTWDGTAGLVRVITSGSSVKARNIRRSGYAAVGQVDGRRWLTLEGPATVLDEPAQVREAESRYAERYRTPRENPARVVLAIDVRRVLCGVALRTA</sequence>
<dbReference type="InterPro" id="IPR019920">
    <property type="entry name" value="F420-binding_dom_put"/>
</dbReference>
<evidence type="ECO:0000259" key="2">
    <source>
        <dbReference type="Pfam" id="PF01243"/>
    </source>
</evidence>
<dbReference type="PANTHER" id="PTHR35176:SF1">
    <property type="entry name" value="F420H(2)-DEPENDENT BILIVERDIN REDUCTASE"/>
    <property type="match status" value="1"/>
</dbReference>
<dbReference type="Proteomes" id="UP000565715">
    <property type="component" value="Unassembled WGS sequence"/>
</dbReference>
<evidence type="ECO:0000256" key="1">
    <source>
        <dbReference type="ARBA" id="ARBA00023002"/>
    </source>
</evidence>
<dbReference type="GO" id="GO:0005829">
    <property type="term" value="C:cytosol"/>
    <property type="evidence" value="ECO:0007669"/>
    <property type="project" value="TreeGrafter"/>
</dbReference>
<dbReference type="Pfam" id="PF01243">
    <property type="entry name" value="PNPOx_N"/>
    <property type="match status" value="1"/>
</dbReference>
<proteinExistence type="predicted"/>
<name>A0A846XBI9_9NOCA</name>